<keyword evidence="2" id="KW-1185">Reference proteome</keyword>
<protein>
    <submittedName>
        <fullName evidence="1">Uncharacterized protein</fullName>
    </submittedName>
</protein>
<proteinExistence type="predicted"/>
<dbReference type="Proteomes" id="UP001589828">
    <property type="component" value="Unassembled WGS sequence"/>
</dbReference>
<dbReference type="RefSeq" id="WP_377022063.1">
    <property type="nucleotide sequence ID" value="NZ_JBHLTS010000020.1"/>
</dbReference>
<comment type="caution">
    <text evidence="1">The sequence shown here is derived from an EMBL/GenBank/DDBJ whole genome shotgun (WGS) entry which is preliminary data.</text>
</comment>
<gene>
    <name evidence="1" type="ORF">ACFFGT_08365</name>
</gene>
<evidence type="ECO:0000313" key="1">
    <source>
        <dbReference type="EMBL" id="MFC0514209.1"/>
    </source>
</evidence>
<sequence length="129" mass="15083">MEPERVLSNIIYKDRNPIYYLEVKPKWDDNGRFALSKNQTERCAGKKDCYAVISVNVDRYKRQHAMDTGNIPFVDLKDFVKVNDNLGGYFEKLVFENITKTELNDPKLIEYRGSIPQKLIDETGIEFDQ</sequence>
<evidence type="ECO:0000313" key="2">
    <source>
        <dbReference type="Proteomes" id="UP001589828"/>
    </source>
</evidence>
<reference evidence="1 2" key="1">
    <citation type="submission" date="2024-09" db="EMBL/GenBank/DDBJ databases">
        <authorList>
            <person name="Sun Q."/>
            <person name="Mori K."/>
        </authorList>
    </citation>
    <scope>NUCLEOTIDE SEQUENCE [LARGE SCALE GENOMIC DNA]</scope>
    <source>
        <strain evidence="1 2">NCAIM B.02415</strain>
    </source>
</reference>
<accession>A0ABV6L411</accession>
<name>A0ABV6L411_9SPHI</name>
<dbReference type="EMBL" id="JBHLTS010000020">
    <property type="protein sequence ID" value="MFC0514209.1"/>
    <property type="molecule type" value="Genomic_DNA"/>
</dbReference>
<organism evidence="1 2">
    <name type="scientific">Mucilaginibacter angelicae</name>
    <dbReference type="NCBI Taxonomy" id="869718"/>
    <lineage>
        <taxon>Bacteria</taxon>
        <taxon>Pseudomonadati</taxon>
        <taxon>Bacteroidota</taxon>
        <taxon>Sphingobacteriia</taxon>
        <taxon>Sphingobacteriales</taxon>
        <taxon>Sphingobacteriaceae</taxon>
        <taxon>Mucilaginibacter</taxon>
    </lineage>
</organism>